<dbReference type="Proteomes" id="UP000193484">
    <property type="component" value="Unassembled WGS sequence"/>
</dbReference>
<protein>
    <submittedName>
        <fullName evidence="2">Uncharacterized protein</fullName>
    </submittedName>
</protein>
<keyword evidence="3" id="KW-1185">Reference proteome</keyword>
<evidence type="ECO:0000313" key="3">
    <source>
        <dbReference type="Proteomes" id="UP000193484"/>
    </source>
</evidence>
<feature type="region of interest" description="Disordered" evidence="1">
    <location>
        <begin position="318"/>
        <end position="374"/>
    </location>
</feature>
<feature type="compositionally biased region" description="Basic and acidic residues" evidence="1">
    <location>
        <begin position="149"/>
        <end position="163"/>
    </location>
</feature>
<reference evidence="2 3" key="1">
    <citation type="submission" date="2016-01" db="EMBL/GenBank/DDBJ databases">
        <title>The new phylogeny of the genus Mycobacterium.</title>
        <authorList>
            <person name="Tarcisio F."/>
            <person name="Conor M."/>
            <person name="Antonella G."/>
            <person name="Elisabetta G."/>
            <person name="Giulia F.S."/>
            <person name="Sara T."/>
            <person name="Anna F."/>
            <person name="Clotilde B."/>
            <person name="Roberto B."/>
            <person name="Veronica D.S."/>
            <person name="Fabio R."/>
            <person name="Monica P."/>
            <person name="Olivier J."/>
            <person name="Enrico T."/>
            <person name="Nicola S."/>
        </authorList>
    </citation>
    <scope>NUCLEOTIDE SEQUENCE [LARGE SCALE GENOMIC DNA]</scope>
    <source>
        <strain evidence="2 3">DSM 44179</strain>
    </source>
</reference>
<feature type="region of interest" description="Disordered" evidence="1">
    <location>
        <begin position="144"/>
        <end position="178"/>
    </location>
</feature>
<evidence type="ECO:0000256" key="1">
    <source>
        <dbReference type="SAM" id="MobiDB-lite"/>
    </source>
</evidence>
<dbReference type="STRING" id="1793.AWC04_14890"/>
<organism evidence="2 3">
    <name type="scientific">Mycolicibacterium fallax</name>
    <name type="common">Mycobacterium fallax</name>
    <dbReference type="NCBI Taxonomy" id="1793"/>
    <lineage>
        <taxon>Bacteria</taxon>
        <taxon>Bacillati</taxon>
        <taxon>Actinomycetota</taxon>
        <taxon>Actinomycetes</taxon>
        <taxon>Mycobacteriales</taxon>
        <taxon>Mycobacteriaceae</taxon>
        <taxon>Mycolicibacterium</taxon>
    </lineage>
</organism>
<feature type="region of interest" description="Disordered" evidence="1">
    <location>
        <begin position="209"/>
        <end position="228"/>
    </location>
</feature>
<sequence>MAHKRADNRAAATRYRAIQRRQEAEALEFVANIGRLGLDDRRDLLVARLDGLPDRGSAAERKVLEAELADVRVARRAHVLVSMGLDPSLDDRTLMEQVVQTAKDRRRAEVLLSWGLDPSLDDRTLMKQVAATATAKRMADARGVVAGHARRDGASESEGHDLSSSEVVSPPKKESKALTEARAKLQMAQRANASAETIDLLQARVDKLTAKPKRKSTRKPEPANSQVQDLIANARANGESDEHIAARIQAALDGASADADPENIAALRDGLKEVTKASVPITERDDIPTLEEFERAAQTDPQGRSAAQLLLAHRAQLMGQQPAESDATAEAKDMISPAQTPKPRKARKPRLSPVYDESKPIPPSGHRIPADADVPFGGRIAGKLTTPEAKRARATNRVRAAAVETLTAAGAPNLAQWEAEHVLAVAQGQPARWVADLSGGWVIAAPMDELRADNTVEIHHKDGSSSIRSVRELLAEGTVNGRRVGVFKG</sequence>
<dbReference type="EMBL" id="LQOJ01000048">
    <property type="protein sequence ID" value="ORV00957.1"/>
    <property type="molecule type" value="Genomic_DNA"/>
</dbReference>
<proteinExistence type="predicted"/>
<accession>A0A1X1R7S8</accession>
<gene>
    <name evidence="2" type="ORF">AWC04_14890</name>
</gene>
<dbReference type="AlphaFoldDB" id="A0A1X1R7S8"/>
<name>A0A1X1R7S8_MYCFA</name>
<comment type="caution">
    <text evidence="2">The sequence shown here is derived from an EMBL/GenBank/DDBJ whole genome shotgun (WGS) entry which is preliminary data.</text>
</comment>
<evidence type="ECO:0000313" key="2">
    <source>
        <dbReference type="EMBL" id="ORV00957.1"/>
    </source>
</evidence>